<proteinExistence type="predicted"/>
<evidence type="ECO:0000313" key="2">
    <source>
        <dbReference type="EMBL" id="CAL4897535.1"/>
    </source>
</evidence>
<accession>A0ABC8VVN5</accession>
<dbReference type="EMBL" id="OZ075121">
    <property type="protein sequence ID" value="CAL4897549.1"/>
    <property type="molecule type" value="Genomic_DNA"/>
</dbReference>
<evidence type="ECO:0000313" key="4">
    <source>
        <dbReference type="Proteomes" id="UP001497457"/>
    </source>
</evidence>
<organism evidence="2 4">
    <name type="scientific">Urochloa decumbens</name>
    <dbReference type="NCBI Taxonomy" id="240449"/>
    <lineage>
        <taxon>Eukaryota</taxon>
        <taxon>Viridiplantae</taxon>
        <taxon>Streptophyta</taxon>
        <taxon>Embryophyta</taxon>
        <taxon>Tracheophyta</taxon>
        <taxon>Spermatophyta</taxon>
        <taxon>Magnoliopsida</taxon>
        <taxon>Liliopsida</taxon>
        <taxon>Poales</taxon>
        <taxon>Poaceae</taxon>
        <taxon>PACMAD clade</taxon>
        <taxon>Panicoideae</taxon>
        <taxon>Panicodae</taxon>
        <taxon>Paniceae</taxon>
        <taxon>Melinidinae</taxon>
        <taxon>Urochloa</taxon>
    </lineage>
</organism>
<feature type="chain" id="PRO_5044721112" description="Knottin scorpion toxin-like domain-containing protein" evidence="1">
    <location>
        <begin position="34"/>
        <end position="92"/>
    </location>
</feature>
<gene>
    <name evidence="2" type="ORF">URODEC1_LOCUS7306</name>
    <name evidence="3" type="ORF">URODEC1_LOCUS7314</name>
</gene>
<name>A0ABC8VVN5_9POAL</name>
<dbReference type="Proteomes" id="UP001497457">
    <property type="component" value="Chromosome 11b"/>
</dbReference>
<feature type="signal peptide" evidence="1">
    <location>
        <begin position="1"/>
        <end position="33"/>
    </location>
</feature>
<dbReference type="SUPFAM" id="SSF57095">
    <property type="entry name" value="Scorpion toxin-like"/>
    <property type="match status" value="1"/>
</dbReference>
<reference evidence="2" key="1">
    <citation type="submission" date="2024-10" db="EMBL/GenBank/DDBJ databases">
        <authorList>
            <person name="Ryan C."/>
        </authorList>
    </citation>
    <scope>NUCLEOTIDE SEQUENCE [LARGE SCALE GENOMIC DNA]</scope>
</reference>
<dbReference type="Gene3D" id="3.30.30.10">
    <property type="entry name" value="Knottin, scorpion toxin-like"/>
    <property type="match status" value="1"/>
</dbReference>
<protein>
    <recommendedName>
        <fullName evidence="5">Knottin scorpion toxin-like domain-containing protein</fullName>
    </recommendedName>
</protein>
<dbReference type="EMBL" id="OZ075121">
    <property type="protein sequence ID" value="CAL4897535.1"/>
    <property type="molecule type" value="Genomic_DNA"/>
</dbReference>
<evidence type="ECO:0000313" key="3">
    <source>
        <dbReference type="EMBL" id="CAL4897549.1"/>
    </source>
</evidence>
<evidence type="ECO:0008006" key="5">
    <source>
        <dbReference type="Google" id="ProtNLM"/>
    </source>
</evidence>
<dbReference type="InterPro" id="IPR036574">
    <property type="entry name" value="Scorpion_toxin-like_sf"/>
</dbReference>
<keyword evidence="1" id="KW-0732">Signal</keyword>
<sequence length="92" mass="10237">MEHSPRKNLSAATAVVLLLVILAPESLKSFVDGCHDHLSSSYRGVCWPFFNGDKCSRACIAESSDNFSGSCDLFQCWCYNLKCHYETVAPRT</sequence>
<keyword evidence="4" id="KW-1185">Reference proteome</keyword>
<dbReference type="AlphaFoldDB" id="A0ABC8VVN5"/>
<evidence type="ECO:0000256" key="1">
    <source>
        <dbReference type="SAM" id="SignalP"/>
    </source>
</evidence>